<dbReference type="InterPro" id="IPR005804">
    <property type="entry name" value="FA_desaturase_dom"/>
</dbReference>
<dbReference type="Pfam" id="PF00487">
    <property type="entry name" value="FA_desaturase"/>
    <property type="match status" value="1"/>
</dbReference>
<keyword evidence="1" id="KW-0812">Transmembrane</keyword>
<sequence>MKYLIRAIDRPFLICLIKSLSILLTAILILIFPTYSLYLAPIHLLIYLWLLGPFITMFHDIHHHPLLKHKMANKLLISLVGLINGIAPHGYFCHHIIMHHPEENGEKDTSSTRPYQRDSLKDFSHYYFSFMFGFFPLVNYLKTSKNKQKTREAYKFMLSGLLYTLSTLLLLLIHPIAAIAIIIIPTIITRSFLIVGNWGEHAFIDPANPENTYTNTVNLLGHYNKTSFNVGFHIGHHLKPKLHFSLLEQDFNDNIITYAQEDSIVFTDIHYPHLWFYLMTKNYSLLAQKYVQLPGRPKRSKQQIIALLKSRLIPIRSNIVD</sequence>
<evidence type="ECO:0000256" key="1">
    <source>
        <dbReference type="SAM" id="Phobius"/>
    </source>
</evidence>
<feature type="transmembrane region" description="Helical" evidence="1">
    <location>
        <begin position="75"/>
        <end position="97"/>
    </location>
</feature>
<keyword evidence="1" id="KW-1133">Transmembrane helix</keyword>
<dbReference type="PANTHER" id="PTHR36459:SF1">
    <property type="entry name" value="FATTY ACID DESATURASE DOMAIN-CONTAINING PROTEIN-RELATED"/>
    <property type="match status" value="1"/>
</dbReference>
<protein>
    <submittedName>
        <fullName evidence="3">Fatty acid desaturase</fullName>
    </submittedName>
</protein>
<dbReference type="EMBL" id="AP026867">
    <property type="protein sequence ID" value="BDS14679.1"/>
    <property type="molecule type" value="Genomic_DNA"/>
</dbReference>
<feature type="transmembrane region" description="Helical" evidence="1">
    <location>
        <begin position="12"/>
        <end position="32"/>
    </location>
</feature>
<evidence type="ECO:0000313" key="3">
    <source>
        <dbReference type="EMBL" id="BDS14679.1"/>
    </source>
</evidence>
<keyword evidence="4" id="KW-1185">Reference proteome</keyword>
<reference evidence="3" key="1">
    <citation type="submission" date="2022-09" db="EMBL/GenBank/DDBJ databases">
        <title>Aureispira anguillicida sp. nov., isolated from Leptocephalus of Japanese eel Anguilla japonica.</title>
        <authorList>
            <person name="Yuasa K."/>
            <person name="Mekata T."/>
            <person name="Ikunari K."/>
        </authorList>
    </citation>
    <scope>NUCLEOTIDE SEQUENCE</scope>
    <source>
        <strain evidence="3">EL160426</strain>
    </source>
</reference>
<accession>A0A916DV25</accession>
<feature type="domain" description="Fatty acid desaturase" evidence="2">
    <location>
        <begin position="44"/>
        <end position="249"/>
    </location>
</feature>
<dbReference type="RefSeq" id="WP_264789896.1">
    <property type="nucleotide sequence ID" value="NZ_AP026867.1"/>
</dbReference>
<proteinExistence type="predicted"/>
<feature type="transmembrane region" description="Helical" evidence="1">
    <location>
        <begin position="123"/>
        <end position="141"/>
    </location>
</feature>
<dbReference type="KEGG" id="aup:AsAng_0054600"/>
<gene>
    <name evidence="3" type="ORF">AsAng_0054600</name>
</gene>
<dbReference type="Proteomes" id="UP001060919">
    <property type="component" value="Chromosome"/>
</dbReference>
<keyword evidence="1" id="KW-0472">Membrane</keyword>
<organism evidence="3 4">
    <name type="scientific">Aureispira anguillae</name>
    <dbReference type="NCBI Taxonomy" id="2864201"/>
    <lineage>
        <taxon>Bacteria</taxon>
        <taxon>Pseudomonadati</taxon>
        <taxon>Bacteroidota</taxon>
        <taxon>Saprospiria</taxon>
        <taxon>Saprospirales</taxon>
        <taxon>Saprospiraceae</taxon>
        <taxon>Aureispira</taxon>
    </lineage>
</organism>
<dbReference type="GO" id="GO:0006629">
    <property type="term" value="P:lipid metabolic process"/>
    <property type="evidence" value="ECO:0007669"/>
    <property type="project" value="InterPro"/>
</dbReference>
<feature type="transmembrane region" description="Helical" evidence="1">
    <location>
        <begin position="38"/>
        <end position="55"/>
    </location>
</feature>
<dbReference type="AlphaFoldDB" id="A0A916DV25"/>
<feature type="transmembrane region" description="Helical" evidence="1">
    <location>
        <begin position="161"/>
        <end position="184"/>
    </location>
</feature>
<evidence type="ECO:0000313" key="4">
    <source>
        <dbReference type="Proteomes" id="UP001060919"/>
    </source>
</evidence>
<dbReference type="PANTHER" id="PTHR36459">
    <property type="entry name" value="ORF"/>
    <property type="match status" value="1"/>
</dbReference>
<evidence type="ECO:0000259" key="2">
    <source>
        <dbReference type="Pfam" id="PF00487"/>
    </source>
</evidence>
<name>A0A916DV25_9BACT</name>